<evidence type="ECO:0000259" key="1">
    <source>
        <dbReference type="SMART" id="SM00974"/>
    </source>
</evidence>
<feature type="domain" description="Bacteriophage T5 Orf172 DNA-binding" evidence="1">
    <location>
        <begin position="12"/>
        <end position="91"/>
    </location>
</feature>
<accession>A0A382YWP7</accession>
<gene>
    <name evidence="2" type="ORF">METZ01_LOCUS440561</name>
</gene>
<protein>
    <recommendedName>
        <fullName evidence="1">Bacteriophage T5 Orf172 DNA-binding domain-containing protein</fullName>
    </recommendedName>
</protein>
<reference evidence="2" key="1">
    <citation type="submission" date="2018-05" db="EMBL/GenBank/DDBJ databases">
        <authorList>
            <person name="Lanie J.A."/>
            <person name="Ng W.-L."/>
            <person name="Kazmierczak K.M."/>
            <person name="Andrzejewski T.M."/>
            <person name="Davidsen T.M."/>
            <person name="Wayne K.J."/>
            <person name="Tettelin H."/>
            <person name="Glass J.I."/>
            <person name="Rusch D."/>
            <person name="Podicherti R."/>
            <person name="Tsui H.-C.T."/>
            <person name="Winkler M.E."/>
        </authorList>
    </citation>
    <scope>NUCLEOTIDE SEQUENCE</scope>
</reference>
<dbReference type="InterPro" id="IPR018306">
    <property type="entry name" value="Phage_T5_Orf172_DNA-bd"/>
</dbReference>
<proteinExistence type="predicted"/>
<dbReference type="EMBL" id="UINC01179165">
    <property type="protein sequence ID" value="SVD87707.1"/>
    <property type="molecule type" value="Genomic_DNA"/>
</dbReference>
<sequence length="197" mass="22917">MQGIVYIVRNPLEDEDVYKVGCTSSGDAENRIRTGQTWNSENLEIIREFEVEDCFAAETAAHQALFNYRIREDREIFKCDVDILIGLVKDSISPWLSSGFNQPFNNDWLIDLIKEYHFCDHVNCGLCENKRKEFINELLIRATTNPVGLAPDERVIHNQYTSFLIRNMQIGKTIEEALKKINPEKLLEINYWQEALD</sequence>
<organism evidence="2">
    <name type="scientific">marine metagenome</name>
    <dbReference type="NCBI Taxonomy" id="408172"/>
    <lineage>
        <taxon>unclassified sequences</taxon>
        <taxon>metagenomes</taxon>
        <taxon>ecological metagenomes</taxon>
    </lineage>
</organism>
<evidence type="ECO:0000313" key="2">
    <source>
        <dbReference type="EMBL" id="SVD87707.1"/>
    </source>
</evidence>
<dbReference type="Pfam" id="PF10544">
    <property type="entry name" value="T5orf172"/>
    <property type="match status" value="1"/>
</dbReference>
<name>A0A382YWP7_9ZZZZ</name>
<dbReference type="AlphaFoldDB" id="A0A382YWP7"/>
<feature type="non-terminal residue" evidence="2">
    <location>
        <position position="197"/>
    </location>
</feature>
<dbReference type="SMART" id="SM00974">
    <property type="entry name" value="T5orf172"/>
    <property type="match status" value="1"/>
</dbReference>